<sequence>MCPENPDTAALFSLRISRKTSFLEWNISSASLNSLEFLCASSVERRLASKNFCLTNSRSISLLLSCGFSLPDCKASCMAMFSISVTSKTSFSDGTSSGLMLHG</sequence>
<dbReference type="EMBL" id="GBRH01253006">
    <property type="protein sequence ID" value="JAD44889.1"/>
    <property type="molecule type" value="Transcribed_RNA"/>
</dbReference>
<organism evidence="1">
    <name type="scientific">Arundo donax</name>
    <name type="common">Giant reed</name>
    <name type="synonym">Donax arundinaceus</name>
    <dbReference type="NCBI Taxonomy" id="35708"/>
    <lineage>
        <taxon>Eukaryota</taxon>
        <taxon>Viridiplantae</taxon>
        <taxon>Streptophyta</taxon>
        <taxon>Embryophyta</taxon>
        <taxon>Tracheophyta</taxon>
        <taxon>Spermatophyta</taxon>
        <taxon>Magnoliopsida</taxon>
        <taxon>Liliopsida</taxon>
        <taxon>Poales</taxon>
        <taxon>Poaceae</taxon>
        <taxon>PACMAD clade</taxon>
        <taxon>Arundinoideae</taxon>
        <taxon>Arundineae</taxon>
        <taxon>Arundo</taxon>
    </lineage>
</organism>
<evidence type="ECO:0000313" key="1">
    <source>
        <dbReference type="EMBL" id="JAD44889.1"/>
    </source>
</evidence>
<name>A0A0A8ZZQ8_ARUDO</name>
<proteinExistence type="predicted"/>
<reference evidence="1" key="2">
    <citation type="journal article" date="2015" name="Data Brief">
        <title>Shoot transcriptome of the giant reed, Arundo donax.</title>
        <authorList>
            <person name="Barrero R.A."/>
            <person name="Guerrero F.D."/>
            <person name="Moolhuijzen P."/>
            <person name="Goolsby J.A."/>
            <person name="Tidwell J."/>
            <person name="Bellgard S.E."/>
            <person name="Bellgard M.I."/>
        </authorList>
    </citation>
    <scope>NUCLEOTIDE SEQUENCE</scope>
    <source>
        <tissue evidence="1">Shoot tissue taken approximately 20 cm above the soil surface</tissue>
    </source>
</reference>
<dbReference type="AlphaFoldDB" id="A0A0A8ZZQ8"/>
<accession>A0A0A8ZZQ8</accession>
<reference evidence="1" key="1">
    <citation type="submission" date="2014-09" db="EMBL/GenBank/DDBJ databases">
        <authorList>
            <person name="Magalhaes I.L.F."/>
            <person name="Oliveira U."/>
            <person name="Santos F.R."/>
            <person name="Vidigal T.H.D.A."/>
            <person name="Brescovit A.D."/>
            <person name="Santos A.J."/>
        </authorList>
    </citation>
    <scope>NUCLEOTIDE SEQUENCE</scope>
    <source>
        <tissue evidence="1">Shoot tissue taken approximately 20 cm above the soil surface</tissue>
    </source>
</reference>
<protein>
    <submittedName>
        <fullName evidence="1">Uncharacterized protein</fullName>
    </submittedName>
</protein>